<reference evidence="1 2" key="1">
    <citation type="submission" date="2016-10" db="EMBL/GenBank/DDBJ databases">
        <authorList>
            <person name="Varghese N."/>
            <person name="Submissions S."/>
        </authorList>
    </citation>
    <scope>NUCLEOTIDE SEQUENCE [LARGE SCALE GENOMIC DNA]</scope>
    <source>
        <strain evidence="1 2">DSM 21619</strain>
    </source>
</reference>
<comment type="caution">
    <text evidence="1">The sequence shown here is derived from an EMBL/GenBank/DDBJ whole genome shotgun (WGS) entry which is preliminary data.</text>
</comment>
<accession>A0AAX2EFE6</accession>
<protein>
    <submittedName>
        <fullName evidence="1">Uncharacterized protein</fullName>
    </submittedName>
</protein>
<proteinExistence type="predicted"/>
<dbReference type="Proteomes" id="UP000199735">
    <property type="component" value="Unassembled WGS sequence"/>
</dbReference>
<dbReference type="AlphaFoldDB" id="A0AAX2EFE6"/>
<evidence type="ECO:0000313" key="1">
    <source>
        <dbReference type="EMBL" id="SEN28336.1"/>
    </source>
</evidence>
<sequence>MIDKKVQQKILVWLLIVTLVFSIAPVQIFAESGDDKQKNKNLESNSIITDDVLPEGEIVEERTENTKVFYEGDGVYTEDVYFEPIHIESKNEEWEEISTDLDYTDEQTVETENTTLESSFNAKMSDGEYATFTVDNYPVTMKLLNAVKEDGTEVNPLQANAQVSDNEIIHKNV</sequence>
<evidence type="ECO:0000313" key="2">
    <source>
        <dbReference type="Proteomes" id="UP000199735"/>
    </source>
</evidence>
<gene>
    <name evidence="1" type="ORF">SAMN04489762_1868</name>
</gene>
<dbReference type="EMBL" id="FOCD01000002">
    <property type="protein sequence ID" value="SEN28336.1"/>
    <property type="molecule type" value="Genomic_DNA"/>
</dbReference>
<name>A0AAX2EFE6_9BACI</name>
<organism evidence="1 2">
    <name type="scientific">Terribacillus saccharophilus</name>
    <dbReference type="NCBI Taxonomy" id="361277"/>
    <lineage>
        <taxon>Bacteria</taxon>
        <taxon>Bacillati</taxon>
        <taxon>Bacillota</taxon>
        <taxon>Bacilli</taxon>
        <taxon>Bacillales</taxon>
        <taxon>Bacillaceae</taxon>
        <taxon>Terribacillus</taxon>
    </lineage>
</organism>